<protein>
    <recommendedName>
        <fullName evidence="1">Serine/threonine specific protein phosphatases domain-containing protein</fullName>
    </recommendedName>
</protein>
<dbReference type="GO" id="GO:0005737">
    <property type="term" value="C:cytoplasm"/>
    <property type="evidence" value="ECO:0007669"/>
    <property type="project" value="TreeGrafter"/>
</dbReference>
<proteinExistence type="predicted"/>
<dbReference type="PRINTS" id="PR00114">
    <property type="entry name" value="STPHPHTASE"/>
</dbReference>
<dbReference type="CDD" id="cd00144">
    <property type="entry name" value="MPP_PPP_family"/>
    <property type="match status" value="1"/>
</dbReference>
<dbReference type="InterPro" id="IPR006186">
    <property type="entry name" value="Ser/Thr-sp_prot-phosphatase"/>
</dbReference>
<dbReference type="AlphaFoldDB" id="A0A429G9V7"/>
<dbReference type="InterPro" id="IPR004843">
    <property type="entry name" value="Calcineurin-like_PHP"/>
</dbReference>
<evidence type="ECO:0000259" key="1">
    <source>
        <dbReference type="SMART" id="SM00156"/>
    </source>
</evidence>
<name>A0A429G9V7_9CREN</name>
<feature type="domain" description="Serine/threonine specific protein phosphatases" evidence="1">
    <location>
        <begin position="35"/>
        <end position="304"/>
    </location>
</feature>
<comment type="caution">
    <text evidence="2">The sequence shown here is derived from an EMBL/GenBank/DDBJ whole genome shotgun (WGS) entry which is preliminary data.</text>
</comment>
<dbReference type="SUPFAM" id="SSF56300">
    <property type="entry name" value="Metallo-dependent phosphatases"/>
    <property type="match status" value="1"/>
</dbReference>
<reference evidence="2 3" key="1">
    <citation type="submission" date="2018-10" db="EMBL/GenBank/DDBJ databases">
        <title>Co-occurring genomic capacity for anaerobic methane metabolism and dissimilatory sulfite reduction discovered in the Korarchaeota.</title>
        <authorList>
            <person name="Mckay L.J."/>
            <person name="Dlakic M."/>
            <person name="Fields M.W."/>
            <person name="Delmont T.O."/>
            <person name="Eren A.M."/>
            <person name="Jay Z.J."/>
            <person name="Klingelsmith K.B."/>
            <person name="Rusch D.B."/>
            <person name="Inskeep W.P."/>
        </authorList>
    </citation>
    <scope>NUCLEOTIDE SEQUENCE [LARGE SCALE GENOMIC DNA]</scope>
    <source>
        <strain evidence="2 3">WS</strain>
    </source>
</reference>
<dbReference type="InterPro" id="IPR050341">
    <property type="entry name" value="PP1_catalytic_subunit"/>
</dbReference>
<accession>A0A429G9V7</accession>
<dbReference type="EMBL" id="RCOR01000006">
    <property type="protein sequence ID" value="RSN70627.1"/>
    <property type="molecule type" value="Genomic_DNA"/>
</dbReference>
<dbReference type="FunFam" id="3.60.21.10:FF:000217">
    <property type="entry name" value="Serine/threonine protein phosphatase BSU1"/>
    <property type="match status" value="1"/>
</dbReference>
<sequence length="305" mass="34915">MRPVIPMRFLRRLRRKEERVEIRNVLERAMRGEILSYDEVMSLLDSAELKLSKEPQLIKLKGKTIFVGDTHGDLDTSISALRFLKEGYNLVFLGDYVDRGAKQIENINYLLANYIIGNLVLLRGNHESPVVNMNYGFMETLYHVYGSEWQYVYMRYNEVFSNLPYAALVDGVLALHGGIAEGLKSIKQIAALPKKDLIPSNKVAFQILWNDPSESVERFGENYSRGGGVKYYGRAAVEEFLRANKLKAIVRSHEAYPDGYMLLFKGSTGIEEMEHMLISIFSCRYYGIPPTAAMYDGKRMEVIRI</sequence>
<dbReference type="Gene3D" id="3.60.21.10">
    <property type="match status" value="1"/>
</dbReference>
<dbReference type="InterPro" id="IPR029052">
    <property type="entry name" value="Metallo-depent_PP-like"/>
</dbReference>
<dbReference type="GO" id="GO:0004722">
    <property type="term" value="F:protein serine/threonine phosphatase activity"/>
    <property type="evidence" value="ECO:0007669"/>
    <property type="project" value="TreeGrafter"/>
</dbReference>
<dbReference type="PANTHER" id="PTHR11668">
    <property type="entry name" value="SERINE/THREONINE PROTEIN PHOSPHATASE"/>
    <property type="match status" value="1"/>
</dbReference>
<evidence type="ECO:0000313" key="2">
    <source>
        <dbReference type="EMBL" id="RSN70627.1"/>
    </source>
</evidence>
<dbReference type="SMART" id="SM00156">
    <property type="entry name" value="PP2Ac"/>
    <property type="match status" value="1"/>
</dbReference>
<dbReference type="PANTHER" id="PTHR11668:SF496">
    <property type="entry name" value="SERINE_THREONINE-PROTEIN PHOSPHATASE"/>
    <property type="match status" value="1"/>
</dbReference>
<gene>
    <name evidence="2" type="ORF">D9Q81_01065</name>
</gene>
<dbReference type="Proteomes" id="UP000278149">
    <property type="component" value="Unassembled WGS sequence"/>
</dbReference>
<dbReference type="Pfam" id="PF00149">
    <property type="entry name" value="Metallophos"/>
    <property type="match status" value="1"/>
</dbReference>
<evidence type="ECO:0000313" key="3">
    <source>
        <dbReference type="Proteomes" id="UP000278149"/>
    </source>
</evidence>
<organism evidence="2 3">
    <name type="scientific">Candidatus Korarchaeum cryptofilum</name>
    <dbReference type="NCBI Taxonomy" id="498846"/>
    <lineage>
        <taxon>Archaea</taxon>
        <taxon>Thermoproteota</taxon>
        <taxon>Candidatus Korarchaeia</taxon>
        <taxon>Candidatus Korarchaeales</taxon>
        <taxon>Candidatus Korarchaeaceae</taxon>
        <taxon>Candidatus Korarchaeum</taxon>
    </lineage>
</organism>